<evidence type="ECO:0000256" key="1">
    <source>
        <dbReference type="SAM" id="Phobius"/>
    </source>
</evidence>
<accession>A0AAV5T2D3</accession>
<comment type="caution">
    <text evidence="2">The sequence shown here is derived from an EMBL/GenBank/DDBJ whole genome shotgun (WGS) entry which is preliminary data.</text>
</comment>
<dbReference type="AlphaFoldDB" id="A0AAV5T2D3"/>
<name>A0AAV5T2D3_9BILA</name>
<feature type="transmembrane region" description="Helical" evidence="1">
    <location>
        <begin position="20"/>
        <end position="43"/>
    </location>
</feature>
<proteinExistence type="predicted"/>
<protein>
    <submittedName>
        <fullName evidence="2">Uncharacterized protein</fullName>
    </submittedName>
</protein>
<dbReference type="Proteomes" id="UP001432027">
    <property type="component" value="Unassembled WGS sequence"/>
</dbReference>
<keyword evidence="1" id="KW-0472">Membrane</keyword>
<gene>
    <name evidence="2" type="ORF">PENTCL1PPCAC_11638</name>
</gene>
<evidence type="ECO:0000313" key="3">
    <source>
        <dbReference type="Proteomes" id="UP001432027"/>
    </source>
</evidence>
<sequence length="107" mass="12074">DLPILLVLLSIPLNMANTAVISRILCLAFLILIICILVVQGIFELIRQNSHQGQLAEVRSIIEQMGDDIKSELVEEIVDEIQDRQDQLNATYISRYRVIKNEPSGTD</sequence>
<feature type="non-terminal residue" evidence="2">
    <location>
        <position position="1"/>
    </location>
</feature>
<evidence type="ECO:0000313" key="2">
    <source>
        <dbReference type="EMBL" id="GMS89463.1"/>
    </source>
</evidence>
<keyword evidence="1" id="KW-0812">Transmembrane</keyword>
<dbReference type="EMBL" id="BTSX01000003">
    <property type="protein sequence ID" value="GMS89463.1"/>
    <property type="molecule type" value="Genomic_DNA"/>
</dbReference>
<keyword evidence="3" id="KW-1185">Reference proteome</keyword>
<reference evidence="2" key="1">
    <citation type="submission" date="2023-10" db="EMBL/GenBank/DDBJ databases">
        <title>Genome assembly of Pristionchus species.</title>
        <authorList>
            <person name="Yoshida K."/>
            <person name="Sommer R.J."/>
        </authorList>
    </citation>
    <scope>NUCLEOTIDE SEQUENCE</scope>
    <source>
        <strain evidence="2">RS0144</strain>
    </source>
</reference>
<organism evidence="2 3">
    <name type="scientific">Pristionchus entomophagus</name>
    <dbReference type="NCBI Taxonomy" id="358040"/>
    <lineage>
        <taxon>Eukaryota</taxon>
        <taxon>Metazoa</taxon>
        <taxon>Ecdysozoa</taxon>
        <taxon>Nematoda</taxon>
        <taxon>Chromadorea</taxon>
        <taxon>Rhabditida</taxon>
        <taxon>Rhabditina</taxon>
        <taxon>Diplogasteromorpha</taxon>
        <taxon>Diplogasteroidea</taxon>
        <taxon>Neodiplogasteridae</taxon>
        <taxon>Pristionchus</taxon>
    </lineage>
</organism>
<keyword evidence="1" id="KW-1133">Transmembrane helix</keyword>